<dbReference type="InterPro" id="IPR002110">
    <property type="entry name" value="Ankyrin_rpt"/>
</dbReference>
<evidence type="ECO:0000256" key="3">
    <source>
        <dbReference type="PROSITE-ProRule" id="PRU00023"/>
    </source>
</evidence>
<proteinExistence type="predicted"/>
<dbReference type="PANTHER" id="PTHR24189:SF50">
    <property type="entry name" value="ANKYRIN REPEAT AND SOCS BOX PROTEIN 2"/>
    <property type="match status" value="1"/>
</dbReference>
<dbReference type="CDD" id="cd09487">
    <property type="entry name" value="SAM_superfamily"/>
    <property type="match status" value="1"/>
</dbReference>
<keyword evidence="5" id="KW-1185">Reference proteome</keyword>
<dbReference type="GeneID" id="108557369"/>
<dbReference type="Gene3D" id="1.10.150.50">
    <property type="entry name" value="Transcription Factor, Ets-1"/>
    <property type="match status" value="1"/>
</dbReference>
<evidence type="ECO:0000313" key="6">
    <source>
        <dbReference type="RefSeq" id="XP_017769345.1"/>
    </source>
</evidence>
<evidence type="ECO:0000256" key="4">
    <source>
        <dbReference type="SAM" id="Coils"/>
    </source>
</evidence>
<accession>A0ABM1M445</accession>
<keyword evidence="4" id="KW-0175">Coiled coil</keyword>
<dbReference type="SUPFAM" id="SSF47769">
    <property type="entry name" value="SAM/Pointed domain"/>
    <property type="match status" value="1"/>
</dbReference>
<gene>
    <name evidence="6" type="primary">LOC108557369</name>
</gene>
<evidence type="ECO:0000256" key="1">
    <source>
        <dbReference type="ARBA" id="ARBA00022737"/>
    </source>
</evidence>
<dbReference type="InterPro" id="IPR013761">
    <property type="entry name" value="SAM/pointed_sf"/>
</dbReference>
<dbReference type="InterPro" id="IPR036770">
    <property type="entry name" value="Ankyrin_rpt-contain_sf"/>
</dbReference>
<evidence type="ECO:0000256" key="2">
    <source>
        <dbReference type="ARBA" id="ARBA00023043"/>
    </source>
</evidence>
<organism evidence="5 6">
    <name type="scientific">Nicrophorus vespilloides</name>
    <name type="common">Boreal carrion beetle</name>
    <dbReference type="NCBI Taxonomy" id="110193"/>
    <lineage>
        <taxon>Eukaryota</taxon>
        <taxon>Metazoa</taxon>
        <taxon>Ecdysozoa</taxon>
        <taxon>Arthropoda</taxon>
        <taxon>Hexapoda</taxon>
        <taxon>Insecta</taxon>
        <taxon>Pterygota</taxon>
        <taxon>Neoptera</taxon>
        <taxon>Endopterygota</taxon>
        <taxon>Coleoptera</taxon>
        <taxon>Polyphaga</taxon>
        <taxon>Staphyliniformia</taxon>
        <taxon>Silphidae</taxon>
        <taxon>Nicrophorinae</taxon>
        <taxon>Nicrophorus</taxon>
    </lineage>
</organism>
<feature type="coiled-coil region" evidence="4">
    <location>
        <begin position="371"/>
        <end position="405"/>
    </location>
</feature>
<sequence length="445" mass="51204">MRPAGCYTDDSSDEFDDCYYSNVVEAPKPELTEKDKQEQIRQDVYRLSSINHTAPIIDYLNEGFDVNTILPDGWTLLIFAATFGNFSFTKELISRGADIKLHRNTVTPLMAACSCSHQNNPQQESIETIKLLLDSGADPNVCDNRRVTPLMCAASYGNLPAIKLLLDICKKDDIDNQGWDALFWAVCSNHVETCQLLLDNGFNGKTIDVRGCTCLDYAIQYDFHDIIKVLPQAENNYEYYINENSQYIFQEELYEQTFLRDVILMLKSCDSPNFIETFVDSNINLKRFLTLTREDLIGFGILKPYQQDRILGALFKFHKYPYLPKSINYLKKGEAQTTVNVGISIITSLRHLVVMESAVKYLRLNLKDLTNTNLVNDIDRICRKLKSLERTVTALGRRIQTWEKDNEQVDFICSRSDKRWNSRKWLFLSLALAAPLMYTIKKVYL</sequence>
<keyword evidence="2 3" id="KW-0040">ANK repeat</keyword>
<reference evidence="6" key="1">
    <citation type="submission" date="2025-08" db="UniProtKB">
        <authorList>
            <consortium name="RefSeq"/>
        </authorList>
    </citation>
    <scope>IDENTIFICATION</scope>
    <source>
        <tissue evidence="6">Whole Larva</tissue>
    </source>
</reference>
<keyword evidence="1" id="KW-0677">Repeat</keyword>
<dbReference type="InterPro" id="IPR050745">
    <property type="entry name" value="Multifunctional_regulatory"/>
</dbReference>
<feature type="repeat" description="ANK" evidence="3">
    <location>
        <begin position="104"/>
        <end position="144"/>
    </location>
</feature>
<protein>
    <submittedName>
        <fullName evidence="6">Ankyrin repeat, SAM and basic leucine zipper domain-containing protein 1</fullName>
    </submittedName>
</protein>
<dbReference type="Proteomes" id="UP000695000">
    <property type="component" value="Unplaced"/>
</dbReference>
<evidence type="ECO:0000313" key="5">
    <source>
        <dbReference type="Proteomes" id="UP000695000"/>
    </source>
</evidence>
<dbReference type="SMART" id="SM00248">
    <property type="entry name" value="ANK"/>
    <property type="match status" value="5"/>
</dbReference>
<dbReference type="PROSITE" id="PS50297">
    <property type="entry name" value="ANK_REP_REGION"/>
    <property type="match status" value="1"/>
</dbReference>
<dbReference type="PANTHER" id="PTHR24189">
    <property type="entry name" value="MYOTROPHIN"/>
    <property type="match status" value="1"/>
</dbReference>
<dbReference type="Pfam" id="PF12796">
    <property type="entry name" value="Ank_2"/>
    <property type="match status" value="2"/>
</dbReference>
<dbReference type="Gene3D" id="1.25.40.20">
    <property type="entry name" value="Ankyrin repeat-containing domain"/>
    <property type="match status" value="2"/>
</dbReference>
<feature type="repeat" description="ANK" evidence="3">
    <location>
        <begin position="72"/>
        <end position="104"/>
    </location>
</feature>
<dbReference type="SUPFAM" id="SSF48403">
    <property type="entry name" value="Ankyrin repeat"/>
    <property type="match status" value="1"/>
</dbReference>
<dbReference type="RefSeq" id="XP_017769345.1">
    <property type="nucleotide sequence ID" value="XM_017913856.1"/>
</dbReference>
<name>A0ABM1M445_NICVS</name>
<dbReference type="PROSITE" id="PS50088">
    <property type="entry name" value="ANK_REPEAT"/>
    <property type="match status" value="2"/>
</dbReference>